<dbReference type="SUPFAM" id="SSF56935">
    <property type="entry name" value="Porins"/>
    <property type="match status" value="1"/>
</dbReference>
<dbReference type="InterPro" id="IPR011486">
    <property type="entry name" value="BBP2"/>
</dbReference>
<accession>A0A7T0BXL4</accession>
<evidence type="ECO:0000313" key="3">
    <source>
        <dbReference type="Proteomes" id="UP000594688"/>
    </source>
</evidence>
<name>A0A7T0BXL4_9BACT</name>
<dbReference type="Proteomes" id="UP000594688">
    <property type="component" value="Chromosome"/>
</dbReference>
<evidence type="ECO:0000313" key="2">
    <source>
        <dbReference type="EMBL" id="QPJ62721.1"/>
    </source>
</evidence>
<dbReference type="Pfam" id="PF07642">
    <property type="entry name" value="BBP2"/>
    <property type="match status" value="1"/>
</dbReference>
<gene>
    <name evidence="2" type="ORF">G3M70_12880</name>
</gene>
<keyword evidence="1" id="KW-0732">Signal</keyword>
<protein>
    <submittedName>
        <fullName evidence="2">Porin</fullName>
    </submittedName>
</protein>
<sequence>MKFHLKVIAVLLLGVLGITSQAQAANKFKVLEDIEIHGFASSSYTFNFNSSVTETSCGTGPTCLRIFDVDDNSFKFDAGELVFLKDANDKNDIGFRFDLSFGFSLPEVAQRPGSSATAAQPSTSAPSAPVDDDFDVQQGFVTWNAPVGNGLKLDFGKFITHVGVEVFDGYDGWNQNWSRAFTFGLAIPFTHTGLRASYDINDKFSVMGAVFNGWGGGGVSDNNDTKSFGLQLAYAPIDWVDFVVNYVGGEETVAENSWRNIVELITNIRPLDDLLFTLNFVYGDEEGTSIAPLAGDSQWWSFVGYARYDFNDWFSMNLRGEHLNDQDGFATAVAGQELWALTVTPEFRVHQNMVIRLEYRHDESNLLTFDDERVPEDSQDTVAVNALVHF</sequence>
<dbReference type="KEGG" id="nli:G3M70_12880"/>
<proteinExistence type="predicted"/>
<feature type="signal peptide" evidence="1">
    <location>
        <begin position="1"/>
        <end position="24"/>
    </location>
</feature>
<feature type="chain" id="PRO_5032280602" evidence="1">
    <location>
        <begin position="25"/>
        <end position="390"/>
    </location>
</feature>
<evidence type="ECO:0000256" key="1">
    <source>
        <dbReference type="SAM" id="SignalP"/>
    </source>
</evidence>
<organism evidence="2 3">
    <name type="scientific">Candidatus Nitronauta litoralis</name>
    <dbReference type="NCBI Taxonomy" id="2705533"/>
    <lineage>
        <taxon>Bacteria</taxon>
        <taxon>Pseudomonadati</taxon>
        <taxon>Nitrospinota/Tectimicrobiota group</taxon>
        <taxon>Nitrospinota</taxon>
        <taxon>Nitrospinia</taxon>
        <taxon>Nitrospinales</taxon>
        <taxon>Nitrospinaceae</taxon>
        <taxon>Candidatus Nitronauta</taxon>
    </lineage>
</organism>
<dbReference type="EMBL" id="CP048685">
    <property type="protein sequence ID" value="QPJ62721.1"/>
    <property type="molecule type" value="Genomic_DNA"/>
</dbReference>
<reference evidence="2 3" key="1">
    <citation type="submission" date="2020-02" db="EMBL/GenBank/DDBJ databases">
        <title>Genomic and physiological characterization of two novel Nitrospinaceae genera.</title>
        <authorList>
            <person name="Mueller A.J."/>
            <person name="Jung M.-Y."/>
            <person name="Strachan C.R."/>
            <person name="Herbold C.W."/>
            <person name="Kirkegaard R.H."/>
            <person name="Daims H."/>
        </authorList>
    </citation>
    <scope>NUCLEOTIDE SEQUENCE [LARGE SCALE GENOMIC DNA]</scope>
    <source>
        <strain evidence="2">EB</strain>
    </source>
</reference>
<dbReference type="AlphaFoldDB" id="A0A7T0BXL4"/>